<name>A0A432WF42_9GAMM</name>
<proteinExistence type="predicted"/>
<keyword evidence="2" id="KW-1185">Reference proteome</keyword>
<dbReference type="EMBL" id="PIPO01000004">
    <property type="protein sequence ID" value="RUO32416.1"/>
    <property type="molecule type" value="Genomic_DNA"/>
</dbReference>
<sequence>MIKIVINEQSREWDNSLAGWVNGTIKGLERDGTPVCVKISIVYGDINLGLSAGSCPGGTSGGRPLNSHELELVEFWNEVGIDETPLNAGKIVSFLNRIKRQ</sequence>
<organism evidence="1 2">
    <name type="scientific">Aliidiomarina soli</name>
    <dbReference type="NCBI Taxonomy" id="1928574"/>
    <lineage>
        <taxon>Bacteria</taxon>
        <taxon>Pseudomonadati</taxon>
        <taxon>Pseudomonadota</taxon>
        <taxon>Gammaproteobacteria</taxon>
        <taxon>Alteromonadales</taxon>
        <taxon>Idiomarinaceae</taxon>
        <taxon>Aliidiomarina</taxon>
    </lineage>
</organism>
<dbReference type="Proteomes" id="UP000287823">
    <property type="component" value="Unassembled WGS sequence"/>
</dbReference>
<evidence type="ECO:0000313" key="1">
    <source>
        <dbReference type="EMBL" id="RUO32416.1"/>
    </source>
</evidence>
<gene>
    <name evidence="1" type="ORF">CWE14_09715</name>
</gene>
<accession>A0A432WF42</accession>
<dbReference type="AlphaFoldDB" id="A0A432WF42"/>
<reference evidence="1 2" key="1">
    <citation type="journal article" date="2011" name="Front. Microbiol.">
        <title>Genomic signatures of strain selection and enhancement in Bacillus atrophaeus var. globigii, a historical biowarfare simulant.</title>
        <authorList>
            <person name="Gibbons H.S."/>
            <person name="Broomall S.M."/>
            <person name="McNew L.A."/>
            <person name="Daligault H."/>
            <person name="Chapman C."/>
            <person name="Bruce D."/>
            <person name="Karavis M."/>
            <person name="Krepps M."/>
            <person name="McGregor P.A."/>
            <person name="Hong C."/>
            <person name="Park K.H."/>
            <person name="Akmal A."/>
            <person name="Feldman A."/>
            <person name="Lin J.S."/>
            <person name="Chang W.E."/>
            <person name="Higgs B.W."/>
            <person name="Demirev P."/>
            <person name="Lindquist J."/>
            <person name="Liem A."/>
            <person name="Fochler E."/>
            <person name="Read T.D."/>
            <person name="Tapia R."/>
            <person name="Johnson S."/>
            <person name="Bishop-Lilly K.A."/>
            <person name="Detter C."/>
            <person name="Han C."/>
            <person name="Sozhamannan S."/>
            <person name="Rosenzweig C.N."/>
            <person name="Skowronski E.W."/>
        </authorList>
    </citation>
    <scope>NUCLEOTIDE SEQUENCE [LARGE SCALE GENOMIC DNA]</scope>
    <source>
        <strain evidence="1 2">Y4G10-17</strain>
    </source>
</reference>
<comment type="caution">
    <text evidence="1">The sequence shown here is derived from an EMBL/GenBank/DDBJ whole genome shotgun (WGS) entry which is preliminary data.</text>
</comment>
<evidence type="ECO:0000313" key="2">
    <source>
        <dbReference type="Proteomes" id="UP000287823"/>
    </source>
</evidence>
<protein>
    <submittedName>
        <fullName evidence="1">Uncharacterized protein</fullName>
    </submittedName>
</protein>
<dbReference type="RefSeq" id="WP_126799195.1">
    <property type="nucleotide sequence ID" value="NZ_PIPO01000004.1"/>
</dbReference>